<comment type="caution">
    <text evidence="1">The sequence shown here is derived from an EMBL/GenBank/DDBJ whole genome shotgun (WGS) entry which is preliminary data.</text>
</comment>
<proteinExistence type="predicted"/>
<gene>
    <name evidence="1" type="ORF">LOK49_LG10G01183</name>
</gene>
<protein>
    <submittedName>
        <fullName evidence="1">Uncharacterized protein</fullName>
    </submittedName>
</protein>
<dbReference type="EMBL" id="CM045767">
    <property type="protein sequence ID" value="KAI7997798.1"/>
    <property type="molecule type" value="Genomic_DNA"/>
</dbReference>
<evidence type="ECO:0000313" key="2">
    <source>
        <dbReference type="Proteomes" id="UP001060215"/>
    </source>
</evidence>
<dbReference type="Proteomes" id="UP001060215">
    <property type="component" value="Chromosome 10"/>
</dbReference>
<reference evidence="1 2" key="1">
    <citation type="journal article" date="2022" name="Plant J.">
        <title>Chromosome-level genome of Camellia lanceoleosa provides a valuable resource for understanding genome evolution and self-incompatibility.</title>
        <authorList>
            <person name="Gong W."/>
            <person name="Xiao S."/>
            <person name="Wang L."/>
            <person name="Liao Z."/>
            <person name="Chang Y."/>
            <person name="Mo W."/>
            <person name="Hu G."/>
            <person name="Li W."/>
            <person name="Zhao G."/>
            <person name="Zhu H."/>
            <person name="Hu X."/>
            <person name="Ji K."/>
            <person name="Xiang X."/>
            <person name="Song Q."/>
            <person name="Yuan D."/>
            <person name="Jin S."/>
            <person name="Zhang L."/>
        </authorList>
    </citation>
    <scope>NUCLEOTIDE SEQUENCE [LARGE SCALE GENOMIC DNA]</scope>
    <source>
        <strain evidence="1">SQ_2022a</strain>
    </source>
</reference>
<evidence type="ECO:0000313" key="1">
    <source>
        <dbReference type="EMBL" id="KAI7997798.1"/>
    </source>
</evidence>
<accession>A0ACC0G9J6</accession>
<organism evidence="1 2">
    <name type="scientific">Camellia lanceoleosa</name>
    <dbReference type="NCBI Taxonomy" id="1840588"/>
    <lineage>
        <taxon>Eukaryota</taxon>
        <taxon>Viridiplantae</taxon>
        <taxon>Streptophyta</taxon>
        <taxon>Embryophyta</taxon>
        <taxon>Tracheophyta</taxon>
        <taxon>Spermatophyta</taxon>
        <taxon>Magnoliopsida</taxon>
        <taxon>eudicotyledons</taxon>
        <taxon>Gunneridae</taxon>
        <taxon>Pentapetalae</taxon>
        <taxon>asterids</taxon>
        <taxon>Ericales</taxon>
        <taxon>Theaceae</taxon>
        <taxon>Camellia</taxon>
    </lineage>
</organism>
<keyword evidence="2" id="KW-1185">Reference proteome</keyword>
<name>A0ACC0G9J6_9ERIC</name>
<sequence>MVGSSTAIGDHSRNALHNGKCSVLHPQSRSRPTEARRQRCVGRRYGETGQEAHREVCFVPKLVPTSGNSFSMDS</sequence>